<dbReference type="OrthoDB" id="9793251at2"/>
<feature type="chain" id="PRO_5012020439" evidence="1">
    <location>
        <begin position="20"/>
        <end position="167"/>
    </location>
</feature>
<gene>
    <name evidence="3" type="ORF">CEX98_12315</name>
</gene>
<dbReference type="Proteomes" id="UP000228621">
    <property type="component" value="Unassembled WGS sequence"/>
</dbReference>
<sequence length="167" mass="18658">MKLITGILLTLIFASICQAQTCVDTGISTSRFTVNADGTVLDSETGLMWQRCNYGQSYNSSSQSCEDNAQQLTWSQALTVAQQDNFAGYTDWQLPNVKELASIVFHQCVTPAIDINVFPTTKSNNYWSATTYGSQPEFAWVYQFADGKNNPTVKTADAFVRLVRYYQ</sequence>
<protein>
    <submittedName>
        <fullName evidence="3">Adhesin</fullName>
    </submittedName>
</protein>
<keyword evidence="4" id="KW-1185">Reference proteome</keyword>
<dbReference type="EMBL" id="NKHF01000055">
    <property type="protein sequence ID" value="PCK31426.1"/>
    <property type="molecule type" value="Genomic_DNA"/>
</dbReference>
<feature type="signal peptide" evidence="1">
    <location>
        <begin position="1"/>
        <end position="19"/>
    </location>
</feature>
<dbReference type="PANTHER" id="PTHR35812">
    <property type="entry name" value="LIPOPROTEIN"/>
    <property type="match status" value="1"/>
</dbReference>
<dbReference type="AlphaFoldDB" id="A0A2A5JPS3"/>
<organism evidence="3 4">
    <name type="scientific">Pseudoalteromonas piscicida</name>
    <dbReference type="NCBI Taxonomy" id="43662"/>
    <lineage>
        <taxon>Bacteria</taxon>
        <taxon>Pseudomonadati</taxon>
        <taxon>Pseudomonadota</taxon>
        <taxon>Gammaproteobacteria</taxon>
        <taxon>Alteromonadales</taxon>
        <taxon>Pseudoalteromonadaceae</taxon>
        <taxon>Pseudoalteromonas</taxon>
    </lineage>
</organism>
<dbReference type="InterPro" id="IPR011460">
    <property type="entry name" value="Lcl_C"/>
</dbReference>
<feature type="domain" description="Lcl C-terminal" evidence="2">
    <location>
        <begin position="38"/>
        <end position="164"/>
    </location>
</feature>
<accession>A0A2A5JPS3</accession>
<evidence type="ECO:0000313" key="4">
    <source>
        <dbReference type="Proteomes" id="UP000228621"/>
    </source>
</evidence>
<evidence type="ECO:0000256" key="1">
    <source>
        <dbReference type="SAM" id="SignalP"/>
    </source>
</evidence>
<reference evidence="4" key="1">
    <citation type="journal article" date="2019" name="Genome Announc.">
        <title>Draft Genome Sequence of Pseudoalteromonas piscicida Strain 36Y ROTHPW, an Hypersaline Seawater Isolate from the South Coast of Sonora, Mexico.</title>
        <authorList>
            <person name="Sanchez-Diaz R."/>
            <person name="Molina-Garza Z.J."/>
            <person name="Cruz-Suarez L.E."/>
            <person name="Selvin J."/>
            <person name="Kiran G.S."/>
            <person name="Ibarra-Gamez J.C."/>
            <person name="Gomez-Gil B."/>
            <person name="Galaviz-Silva L."/>
        </authorList>
    </citation>
    <scope>NUCLEOTIDE SEQUENCE [LARGE SCALE GENOMIC DNA]</scope>
    <source>
        <strain evidence="4">36Y_RITHPW</strain>
    </source>
</reference>
<dbReference type="RefSeq" id="WP_099642369.1">
    <property type="nucleotide sequence ID" value="NZ_NKHF01000055.1"/>
</dbReference>
<proteinExistence type="predicted"/>
<evidence type="ECO:0000313" key="3">
    <source>
        <dbReference type="EMBL" id="PCK31426.1"/>
    </source>
</evidence>
<dbReference type="Pfam" id="PF07603">
    <property type="entry name" value="Lcl_C"/>
    <property type="match status" value="1"/>
</dbReference>
<name>A0A2A5JPS3_PSEO7</name>
<comment type="caution">
    <text evidence="3">The sequence shown here is derived from an EMBL/GenBank/DDBJ whole genome shotgun (WGS) entry which is preliminary data.</text>
</comment>
<evidence type="ECO:0000259" key="2">
    <source>
        <dbReference type="Pfam" id="PF07603"/>
    </source>
</evidence>
<dbReference type="PANTHER" id="PTHR35812:SF1">
    <property type="entry name" value="LIPOPROTEIN"/>
    <property type="match status" value="1"/>
</dbReference>
<keyword evidence="1" id="KW-0732">Signal</keyword>